<dbReference type="InterPro" id="IPR002401">
    <property type="entry name" value="Cyt_P450_E_grp-I"/>
</dbReference>
<evidence type="ECO:0000256" key="2">
    <source>
        <dbReference type="ARBA" id="ARBA00022617"/>
    </source>
</evidence>
<dbReference type="Pfam" id="PF00067">
    <property type="entry name" value="p450"/>
    <property type="match status" value="2"/>
</dbReference>
<dbReference type="OrthoDB" id="1470350at2759"/>
<dbReference type="GO" id="GO:0005506">
    <property type="term" value="F:iron ion binding"/>
    <property type="evidence" value="ECO:0007669"/>
    <property type="project" value="InterPro"/>
</dbReference>
<comment type="caution">
    <text evidence="9">The sequence shown here is derived from an EMBL/GenBank/DDBJ whole genome shotgun (WGS) entry which is preliminary data.</text>
</comment>
<evidence type="ECO:0000256" key="1">
    <source>
        <dbReference type="ARBA" id="ARBA00001971"/>
    </source>
</evidence>
<dbReference type="PANTHER" id="PTHR24305:SF223">
    <property type="entry name" value="CYTOCHROME P450-DIT2"/>
    <property type="match status" value="1"/>
</dbReference>
<dbReference type="InParanoid" id="A0A7C8IWS0"/>
<name>A0A7C8IWS0_9PEZI</name>
<keyword evidence="10" id="KW-1185">Reference proteome</keyword>
<evidence type="ECO:0000313" key="9">
    <source>
        <dbReference type="EMBL" id="KAF2972660.1"/>
    </source>
</evidence>
<evidence type="ECO:0000313" key="10">
    <source>
        <dbReference type="Proteomes" id="UP000481858"/>
    </source>
</evidence>
<dbReference type="GO" id="GO:0004497">
    <property type="term" value="F:monooxygenase activity"/>
    <property type="evidence" value="ECO:0007669"/>
    <property type="project" value="UniProtKB-KW"/>
</dbReference>
<evidence type="ECO:0000256" key="8">
    <source>
        <dbReference type="SAM" id="Phobius"/>
    </source>
</evidence>
<keyword evidence="4 5" id="KW-0408">Iron</keyword>
<dbReference type="InterPro" id="IPR001128">
    <property type="entry name" value="Cyt_P450"/>
</dbReference>
<accession>A0A7C8IWS0</accession>
<evidence type="ECO:0000256" key="6">
    <source>
        <dbReference type="RuleBase" id="RU000461"/>
    </source>
</evidence>
<dbReference type="PROSITE" id="PS00086">
    <property type="entry name" value="CYTOCHROME_P450"/>
    <property type="match status" value="1"/>
</dbReference>
<evidence type="ECO:0000256" key="4">
    <source>
        <dbReference type="ARBA" id="ARBA00023004"/>
    </source>
</evidence>
<dbReference type="EMBL" id="WUBL01000005">
    <property type="protein sequence ID" value="KAF2972660.1"/>
    <property type="molecule type" value="Genomic_DNA"/>
</dbReference>
<dbReference type="Gene3D" id="1.10.630.10">
    <property type="entry name" value="Cytochrome P450"/>
    <property type="match status" value="1"/>
</dbReference>
<dbReference type="PANTHER" id="PTHR24305">
    <property type="entry name" value="CYTOCHROME P450"/>
    <property type="match status" value="1"/>
</dbReference>
<keyword evidence="8" id="KW-0812">Transmembrane</keyword>
<evidence type="ECO:0008006" key="11">
    <source>
        <dbReference type="Google" id="ProtNLM"/>
    </source>
</evidence>
<feature type="binding site" description="axial binding residue" evidence="5">
    <location>
        <position position="535"/>
    </location>
    <ligand>
        <name>heme</name>
        <dbReference type="ChEBI" id="CHEBI:30413"/>
    </ligand>
    <ligandPart>
        <name>Fe</name>
        <dbReference type="ChEBI" id="CHEBI:18248"/>
    </ligandPart>
</feature>
<keyword evidence="8" id="KW-1133">Transmembrane helix</keyword>
<dbReference type="SUPFAM" id="SSF48264">
    <property type="entry name" value="Cytochrome P450"/>
    <property type="match status" value="1"/>
</dbReference>
<organism evidence="9 10">
    <name type="scientific">Xylaria multiplex</name>
    <dbReference type="NCBI Taxonomy" id="323545"/>
    <lineage>
        <taxon>Eukaryota</taxon>
        <taxon>Fungi</taxon>
        <taxon>Dikarya</taxon>
        <taxon>Ascomycota</taxon>
        <taxon>Pezizomycotina</taxon>
        <taxon>Sordariomycetes</taxon>
        <taxon>Xylariomycetidae</taxon>
        <taxon>Xylariales</taxon>
        <taxon>Xylariaceae</taxon>
        <taxon>Xylaria</taxon>
    </lineage>
</organism>
<dbReference type="PRINTS" id="PR00463">
    <property type="entry name" value="EP450I"/>
</dbReference>
<dbReference type="AlphaFoldDB" id="A0A7C8IWS0"/>
<reference evidence="9 10" key="1">
    <citation type="submission" date="2019-12" db="EMBL/GenBank/DDBJ databases">
        <title>Draft genome sequence of the ascomycete Xylaria multiplex DSM 110363.</title>
        <authorList>
            <person name="Buettner E."/>
            <person name="Kellner H."/>
        </authorList>
    </citation>
    <scope>NUCLEOTIDE SEQUENCE [LARGE SCALE GENOMIC DNA]</scope>
    <source>
        <strain evidence="9 10">DSM 110363</strain>
    </source>
</reference>
<evidence type="ECO:0000256" key="5">
    <source>
        <dbReference type="PIRSR" id="PIRSR602401-1"/>
    </source>
</evidence>
<comment type="similarity">
    <text evidence="6">Belongs to the cytochrome P450 family.</text>
</comment>
<dbReference type="GO" id="GO:0020037">
    <property type="term" value="F:heme binding"/>
    <property type="evidence" value="ECO:0007669"/>
    <property type="project" value="InterPro"/>
</dbReference>
<dbReference type="GO" id="GO:0016705">
    <property type="term" value="F:oxidoreductase activity, acting on paired donors, with incorporation or reduction of molecular oxygen"/>
    <property type="evidence" value="ECO:0007669"/>
    <property type="project" value="InterPro"/>
</dbReference>
<evidence type="ECO:0000256" key="7">
    <source>
        <dbReference type="SAM" id="MobiDB-lite"/>
    </source>
</evidence>
<keyword evidence="3 5" id="KW-0479">Metal-binding</keyword>
<dbReference type="InterPro" id="IPR050121">
    <property type="entry name" value="Cytochrome_P450_monoxygenase"/>
</dbReference>
<keyword evidence="8" id="KW-0472">Membrane</keyword>
<keyword evidence="6" id="KW-0560">Oxidoreductase</keyword>
<sequence length="615" mass="68559">MFGAFAIISQSMALYLCILYTGILSFGLWSVISLIYHVRLARTTRLPFVVLPFSLLGAPWQLAQFIVVPVVKSLPEPLTRNWLPFLLFNEFWHNGYEPFERLKSDTFLAVSPGGLILYTCDPDVNVQLFRDGNFGKPVKLMSLLNVYGPTITGTDGPESRLYRKITGPFFSENTLRRVFVQSVSGAKILLDALIRPDAHRQLRTLSARLSLNTLTQIVFNYQTDSDLVQALAFQDNIPDGKTLSYSQALHGLVEVLGVIFLVPHWILRLSPFRSHRRAVACYSELGSYMNRLKQARECTPSEKSTHGTSSDEDLLDLLIQAGASSVDKATPVLTNTQVIGQIFLFMFAGHEANANVLVSIILLLACHPGVQDTMQRDLDRLLGQTPSDTWSYDENYSALMRTTVGAVINEALRLFTVIPVLPKCVLPGGRWLSITVKGQHHPLPPNTIALANTSATHRHPKYWPKRPVSMGRGRRSSWSDIRNDPHQRPFAVADFDPSRWMDAGSADETTQTGSTNFLKPRAGAFIPFSEGGRGCLGRRFALVEVCAVVATLFKTHSVELVIDPGHDSDREEEAWLEARRHAALALSKGTTFDTSLRVSRTVPIKFVPRDNETEK</sequence>
<dbReference type="Proteomes" id="UP000481858">
    <property type="component" value="Unassembled WGS sequence"/>
</dbReference>
<dbReference type="InterPro" id="IPR036396">
    <property type="entry name" value="Cyt_P450_sf"/>
</dbReference>
<evidence type="ECO:0000256" key="3">
    <source>
        <dbReference type="ARBA" id="ARBA00022723"/>
    </source>
</evidence>
<feature type="transmembrane region" description="Helical" evidence="8">
    <location>
        <begin position="12"/>
        <end position="36"/>
    </location>
</feature>
<gene>
    <name evidence="9" type="ORF">GQX73_g870</name>
</gene>
<keyword evidence="2 5" id="KW-0349">Heme</keyword>
<feature type="region of interest" description="Disordered" evidence="7">
    <location>
        <begin position="461"/>
        <end position="483"/>
    </location>
</feature>
<dbReference type="InterPro" id="IPR017972">
    <property type="entry name" value="Cyt_P450_CS"/>
</dbReference>
<protein>
    <recommendedName>
        <fullName evidence="11">Cytochrome P450</fullName>
    </recommendedName>
</protein>
<proteinExistence type="inferred from homology"/>
<keyword evidence="6" id="KW-0503">Monooxygenase</keyword>
<comment type="cofactor">
    <cofactor evidence="1 5">
        <name>heme</name>
        <dbReference type="ChEBI" id="CHEBI:30413"/>
    </cofactor>
</comment>